<dbReference type="EMBL" id="CAOF01000010">
    <property type="protein sequence ID" value="CCO44276.1"/>
    <property type="molecule type" value="Genomic_DNA"/>
</dbReference>
<dbReference type="Proteomes" id="UP000018211">
    <property type="component" value="Unassembled WGS sequence"/>
</dbReference>
<sequence>MTSEILADHKNNEGKTMKISKVSLAVALTLSSASSIAQTSSPSFTESLEGRVMSYTEFADNKLNQKMLMTFAEQSADGSIAFDIDHTCGHVSGVLNLSNPQSTFGGDMNVTVRDFGYTQRCSTAEFDDLRALVTADNINSFRLMTTEMHLSSSSTGKTLAFRDATESIEVQNVRQSVFDSYWVPENPGPEFVVENANSVEPILEQLQHTPKDWSYYVAHKYALRIFETDNTDSGLAMETSAGRPFHITNGTLEKGNKGTQFNFDYARQSGYDFTQGSVNFGNLHWSHRIHLRWSDELRTKNRFQYDGNTLTLSSDSSEDNIKFKRLVKEARVADLRNTEWVAKVADQQVNVTFGSHSLTEVVASITGNGSKTIVTLGSNDSGSLNQAEVAGADRANIVTTELRNVLPETKSVIIDYSNPSVRKLHIVTASQVITLTEKKNIPIVFG</sequence>
<accession>A0AAV2VI07</accession>
<gene>
    <name evidence="1" type="ORF">VIBNISOn1_1070049</name>
</gene>
<protein>
    <submittedName>
        <fullName evidence="1">Uncharacterized protein</fullName>
    </submittedName>
</protein>
<organism evidence="1 2">
    <name type="scientific">Vibrio nigripulchritudo SOn1</name>
    <dbReference type="NCBI Taxonomy" id="1238450"/>
    <lineage>
        <taxon>Bacteria</taxon>
        <taxon>Pseudomonadati</taxon>
        <taxon>Pseudomonadota</taxon>
        <taxon>Gammaproteobacteria</taxon>
        <taxon>Vibrionales</taxon>
        <taxon>Vibrionaceae</taxon>
        <taxon>Vibrio</taxon>
    </lineage>
</organism>
<comment type="caution">
    <text evidence="1">The sequence shown here is derived from an EMBL/GenBank/DDBJ whole genome shotgun (WGS) entry which is preliminary data.</text>
</comment>
<reference evidence="1 2" key="1">
    <citation type="journal article" date="2013" name="ISME J.">
        <title>Comparative genomics of pathogenic lineages of Vibrio nigripulchritudo identifies virulence-associated traits.</title>
        <authorList>
            <person name="Goudenege D."/>
            <person name="Labreuche Y."/>
            <person name="Krin E."/>
            <person name="Ansquer D."/>
            <person name="Mangenot S."/>
            <person name="Calteau A."/>
            <person name="Medigue C."/>
            <person name="Mazel D."/>
            <person name="Polz M.F."/>
            <person name="Le Roux F."/>
        </authorList>
    </citation>
    <scope>NUCLEOTIDE SEQUENCE [LARGE SCALE GENOMIC DNA]</scope>
    <source>
        <strain evidence="1 2">SOn1</strain>
    </source>
</reference>
<evidence type="ECO:0000313" key="2">
    <source>
        <dbReference type="Proteomes" id="UP000018211"/>
    </source>
</evidence>
<evidence type="ECO:0000313" key="1">
    <source>
        <dbReference type="EMBL" id="CCO44276.1"/>
    </source>
</evidence>
<dbReference type="AlphaFoldDB" id="A0AAV2VI07"/>
<proteinExistence type="predicted"/>
<name>A0AAV2VI07_9VIBR</name>